<evidence type="ECO:0000313" key="3">
    <source>
        <dbReference type="Proteomes" id="UP000197781"/>
    </source>
</evidence>
<dbReference type="AlphaFoldDB" id="A0A220MKV6"/>
<keyword evidence="1" id="KW-0812">Transmembrane</keyword>
<feature type="transmembrane region" description="Helical" evidence="1">
    <location>
        <begin position="26"/>
        <end position="43"/>
    </location>
</feature>
<feature type="transmembrane region" description="Helical" evidence="1">
    <location>
        <begin position="104"/>
        <end position="128"/>
    </location>
</feature>
<evidence type="ECO:0000313" key="2">
    <source>
        <dbReference type="EMBL" id="ASJ55409.1"/>
    </source>
</evidence>
<name>A0A220MKV6_9BACL</name>
<feature type="transmembrane region" description="Helical" evidence="1">
    <location>
        <begin position="6"/>
        <end position="21"/>
    </location>
</feature>
<keyword evidence="1" id="KW-0472">Membrane</keyword>
<dbReference type="Proteomes" id="UP000197781">
    <property type="component" value="Chromosome"/>
</dbReference>
<reference evidence="2 3" key="1">
    <citation type="submission" date="2016-11" db="EMBL/GenBank/DDBJ databases">
        <authorList>
            <person name="Jaros S."/>
            <person name="Januszkiewicz K."/>
            <person name="Wedrychowicz H."/>
        </authorList>
    </citation>
    <scope>NUCLEOTIDE SEQUENCE [LARGE SCALE GENOMIC DNA]</scope>
    <source>
        <strain evidence="2 3">NF2</strain>
    </source>
</reference>
<organism evidence="2 3">
    <name type="scientific">Brevibacillus formosus</name>
    <dbReference type="NCBI Taxonomy" id="54913"/>
    <lineage>
        <taxon>Bacteria</taxon>
        <taxon>Bacillati</taxon>
        <taxon>Bacillota</taxon>
        <taxon>Bacilli</taxon>
        <taxon>Bacillales</taxon>
        <taxon>Paenibacillaceae</taxon>
        <taxon>Brevibacillus</taxon>
    </lineage>
</organism>
<gene>
    <name evidence="2" type="ORF">BP422_18770</name>
</gene>
<dbReference type="EMBL" id="CP018145">
    <property type="protein sequence ID" value="ASJ55409.1"/>
    <property type="molecule type" value="Genomic_DNA"/>
</dbReference>
<evidence type="ECO:0000256" key="1">
    <source>
        <dbReference type="SAM" id="Phobius"/>
    </source>
</evidence>
<dbReference type="KEGG" id="bfm:BP422_18770"/>
<protein>
    <submittedName>
        <fullName evidence="2">Uncharacterized protein</fullName>
    </submittedName>
</protein>
<feature type="transmembrane region" description="Helical" evidence="1">
    <location>
        <begin position="69"/>
        <end position="92"/>
    </location>
</feature>
<sequence length="130" mass="15751">MEYMALWFILGIIFSIILAAKQIKPWLKFVIFGYYLVLSYLFISRKEQIYSEYHRVPVPEQFWETNSDWVGLMLGFYFVPFLLILLFIYFWLFRNANSVKKRFFISLTILPATIVYLCLLFVFSMYGYRP</sequence>
<keyword evidence="1" id="KW-1133">Transmembrane helix</keyword>
<proteinExistence type="predicted"/>
<dbReference type="RefSeq" id="WP_088909079.1">
    <property type="nucleotide sequence ID" value="NZ_CP018145.1"/>
</dbReference>
<accession>A0A220MKV6</accession>